<dbReference type="Pfam" id="PF00561">
    <property type="entry name" value="Abhydrolase_1"/>
    <property type="match status" value="1"/>
</dbReference>
<dbReference type="InterPro" id="IPR000073">
    <property type="entry name" value="AB_hydrolase_1"/>
</dbReference>
<dbReference type="OrthoDB" id="408373at2759"/>
<evidence type="ECO:0000313" key="5">
    <source>
        <dbReference type="Proteomes" id="UP000177798"/>
    </source>
</evidence>
<evidence type="ECO:0000313" key="4">
    <source>
        <dbReference type="EMBL" id="APA06735.1"/>
    </source>
</evidence>
<evidence type="ECO:0000256" key="2">
    <source>
        <dbReference type="SAM" id="Phobius"/>
    </source>
</evidence>
<dbReference type="SUPFAM" id="SSF53474">
    <property type="entry name" value="alpha/beta-Hydrolases"/>
    <property type="match status" value="1"/>
</dbReference>
<dbReference type="Gene3D" id="3.40.50.1820">
    <property type="entry name" value="alpha/beta hydrolase"/>
    <property type="match status" value="1"/>
</dbReference>
<dbReference type="InterPro" id="IPR050266">
    <property type="entry name" value="AB_hydrolase_sf"/>
</dbReference>
<protein>
    <recommendedName>
        <fullName evidence="3">AB hydrolase-1 domain-containing protein</fullName>
    </recommendedName>
</protein>
<dbReference type="PANTHER" id="PTHR43798">
    <property type="entry name" value="MONOACYLGLYCEROL LIPASE"/>
    <property type="match status" value="1"/>
</dbReference>
<dbReference type="KEGG" id="ssl:SS1G_04670"/>
<evidence type="ECO:0000259" key="3">
    <source>
        <dbReference type="Pfam" id="PF00561"/>
    </source>
</evidence>
<feature type="region of interest" description="Disordered" evidence="1">
    <location>
        <begin position="275"/>
        <end position="300"/>
    </location>
</feature>
<keyword evidence="2" id="KW-0812">Transmembrane</keyword>
<name>A0A1D9PVJ2_SCLS1</name>
<evidence type="ECO:0000256" key="1">
    <source>
        <dbReference type="SAM" id="MobiDB-lite"/>
    </source>
</evidence>
<gene>
    <name evidence="4" type="ORF">sscle_02g015050</name>
</gene>
<dbReference type="PANTHER" id="PTHR43798:SF33">
    <property type="entry name" value="HYDROLASE, PUTATIVE (AFU_ORTHOLOGUE AFUA_2G14860)-RELATED"/>
    <property type="match status" value="1"/>
</dbReference>
<sequence length="487" mass="52713">MLLPTGTIPQSLNSIHKTFTNIVPNQSLGIPISISLFAGLATTSLLFFTFRDIRTITDTDVIKTTLSKRNSNSNSQSKIIPSPLITQIPTLFQEEISKLPYPPDIFPGARDIPSPYGSTRAYEFGPVNGPKILLIHGISTPCISLHSLATTLASSHGCRVLLFDLFGRGYSDGVLDLPYDERLYTTQILLVLASSELAWVGGDGFHILGFSMGGGIAVDFAVGFPGLVKGVVLLAPSGLIREQHFGWMGKMMRKWWFPDGLSGWILRRRVKGAYSGVSNPTSSSSSSSSSKDNQNEDQVQLDSELITTIPASPITNQDTDIKVSFDDSLISPSIPYTTVGQVMHWQTHQHHGYANAFASSIMHASVSGRGDTWRKLWGSGGFCGDGIIWGKGEDSKSKSKREKILVVVGDCDDVILAEELKEDLEGVVGSIGAEGEDDGNGDCKGDGKKGIRFEEKIVWKVVEGAGHEFPITKGEEVARFIGEFLSG</sequence>
<reference evidence="5" key="1">
    <citation type="journal article" date="2017" name="Genome Biol. Evol.">
        <title>The complete genome sequence of the phytopathogenic fungus Sclerotinia sclerotiorum reveals insights into the genome architecture of broad host range pathogens.</title>
        <authorList>
            <person name="Derbyshire M."/>
            <person name="Denton-Giles M."/>
            <person name="Hegedus D."/>
            <person name="Seifbarghy S."/>
            <person name="Rollins J."/>
            <person name="van Kan J."/>
            <person name="Seidl M.F."/>
            <person name="Faino L."/>
            <person name="Mbengue M."/>
            <person name="Navaud O."/>
            <person name="Raffaele S."/>
            <person name="Hammond-Kosack K."/>
            <person name="Heard S."/>
            <person name="Oliver R."/>
        </authorList>
    </citation>
    <scope>NUCLEOTIDE SEQUENCE [LARGE SCALE GENOMIC DNA]</scope>
    <source>
        <strain evidence="5">ATCC 18683 / 1980 / Ss-1</strain>
    </source>
</reference>
<keyword evidence="2" id="KW-0472">Membrane</keyword>
<dbReference type="Proteomes" id="UP000177798">
    <property type="component" value="Chromosome 2"/>
</dbReference>
<dbReference type="AlphaFoldDB" id="A0A1D9PVJ2"/>
<accession>A0A1D9PVJ2</accession>
<dbReference type="OMA" id="DVASPYG"/>
<keyword evidence="2" id="KW-1133">Transmembrane helix</keyword>
<dbReference type="PRINTS" id="PR00111">
    <property type="entry name" value="ABHYDROLASE"/>
</dbReference>
<feature type="transmembrane region" description="Helical" evidence="2">
    <location>
        <begin position="28"/>
        <end position="48"/>
    </location>
</feature>
<dbReference type="InterPro" id="IPR029058">
    <property type="entry name" value="AB_hydrolase_fold"/>
</dbReference>
<dbReference type="EMBL" id="CP017815">
    <property type="protein sequence ID" value="APA06735.1"/>
    <property type="molecule type" value="Genomic_DNA"/>
</dbReference>
<dbReference type="VEuPathDB" id="FungiDB:sscle_02g015050"/>
<proteinExistence type="predicted"/>
<feature type="domain" description="AB hydrolase-1" evidence="3">
    <location>
        <begin position="132"/>
        <end position="411"/>
    </location>
</feature>
<organism evidence="4 5">
    <name type="scientific">Sclerotinia sclerotiorum (strain ATCC 18683 / 1980 / Ss-1)</name>
    <name type="common">White mold</name>
    <name type="synonym">Whetzelinia sclerotiorum</name>
    <dbReference type="NCBI Taxonomy" id="665079"/>
    <lineage>
        <taxon>Eukaryota</taxon>
        <taxon>Fungi</taxon>
        <taxon>Dikarya</taxon>
        <taxon>Ascomycota</taxon>
        <taxon>Pezizomycotina</taxon>
        <taxon>Leotiomycetes</taxon>
        <taxon>Helotiales</taxon>
        <taxon>Sclerotiniaceae</taxon>
        <taxon>Sclerotinia</taxon>
    </lineage>
</organism>
<dbReference type="RefSeq" id="XP_001594862.1">
    <property type="nucleotide sequence ID" value="XM_001594812.1"/>
</dbReference>